<evidence type="ECO:0000313" key="7">
    <source>
        <dbReference type="Proteomes" id="UP000807159"/>
    </source>
</evidence>
<dbReference type="Gene3D" id="3.90.550.10">
    <property type="entry name" value="Spore Coat Polysaccharide Biosynthesis Protein SpsA, Chain A"/>
    <property type="match status" value="2"/>
</dbReference>
<dbReference type="InterPro" id="IPR002618">
    <property type="entry name" value="UDPGP_fam"/>
</dbReference>
<keyword evidence="3" id="KW-0808">Transferase</keyword>
<evidence type="ECO:0000256" key="4">
    <source>
        <dbReference type="ARBA" id="ARBA00022695"/>
    </source>
</evidence>
<evidence type="ECO:0000256" key="5">
    <source>
        <dbReference type="ARBA" id="ARBA00048128"/>
    </source>
</evidence>
<dbReference type="InterPro" id="IPR016267">
    <property type="entry name" value="UDPGP_trans"/>
</dbReference>
<evidence type="ECO:0000313" key="6">
    <source>
        <dbReference type="EMBL" id="KAH8511524.1"/>
    </source>
</evidence>
<proteinExistence type="inferred from homology"/>
<dbReference type="GO" id="GO:0006011">
    <property type="term" value="P:UDP-alpha-D-glucose metabolic process"/>
    <property type="evidence" value="ECO:0007669"/>
    <property type="project" value="InterPro"/>
</dbReference>
<dbReference type="EC" id="2.7.7.9" evidence="2"/>
<dbReference type="SUPFAM" id="SSF53448">
    <property type="entry name" value="Nucleotide-diphospho-sugar transferases"/>
    <property type="match status" value="2"/>
</dbReference>
<sequence>MRCTGPRSVIEVHNGLTFLDLIVIQIENLNKKYGCRVPLLLMNSFNTHDDTQKIKARNTIEVLMYSIEVNGTSGEEVNEFTPIEKFKIFNKNNLWVNLKATKRLVEADALKMEIIPNPKDVDGVEFLQLETAAGAAVTSDLYTLVYGFVIRNPARTNSFANDPFYPGKVSVVVKSGVKLEIPEGVDLENKEINGPEDL</sequence>
<gene>
    <name evidence="6" type="ORF">H0E87_008917</name>
</gene>
<dbReference type="AlphaFoldDB" id="A0A8T2Z1V3"/>
<name>A0A8T2Z1V3_POPDE</name>
<dbReference type="Proteomes" id="UP000807159">
    <property type="component" value="Chromosome 4"/>
</dbReference>
<keyword evidence="4" id="KW-0548">Nucleotidyltransferase</keyword>
<comment type="similarity">
    <text evidence="1">Belongs to the UDPGP type 1 family.</text>
</comment>
<evidence type="ECO:0000256" key="1">
    <source>
        <dbReference type="ARBA" id="ARBA00010401"/>
    </source>
</evidence>
<dbReference type="PANTHER" id="PTHR43511">
    <property type="match status" value="1"/>
</dbReference>
<dbReference type="EMBL" id="JACEGQ020000004">
    <property type="protein sequence ID" value="KAH8511524.1"/>
    <property type="molecule type" value="Genomic_DNA"/>
</dbReference>
<keyword evidence="7" id="KW-1185">Reference proteome</keyword>
<organism evidence="6 7">
    <name type="scientific">Populus deltoides</name>
    <name type="common">Eastern poplar</name>
    <name type="synonym">Eastern cottonwood</name>
    <dbReference type="NCBI Taxonomy" id="3696"/>
    <lineage>
        <taxon>Eukaryota</taxon>
        <taxon>Viridiplantae</taxon>
        <taxon>Streptophyta</taxon>
        <taxon>Embryophyta</taxon>
        <taxon>Tracheophyta</taxon>
        <taxon>Spermatophyta</taxon>
        <taxon>Magnoliopsida</taxon>
        <taxon>eudicotyledons</taxon>
        <taxon>Gunneridae</taxon>
        <taxon>Pentapetalae</taxon>
        <taxon>rosids</taxon>
        <taxon>fabids</taxon>
        <taxon>Malpighiales</taxon>
        <taxon>Salicaceae</taxon>
        <taxon>Saliceae</taxon>
        <taxon>Populus</taxon>
    </lineage>
</organism>
<comment type="caution">
    <text evidence="6">The sequence shown here is derived from an EMBL/GenBank/DDBJ whole genome shotgun (WGS) entry which is preliminary data.</text>
</comment>
<evidence type="ECO:0000256" key="3">
    <source>
        <dbReference type="ARBA" id="ARBA00022679"/>
    </source>
</evidence>
<dbReference type="GO" id="GO:0003983">
    <property type="term" value="F:UTP:glucose-1-phosphate uridylyltransferase activity"/>
    <property type="evidence" value="ECO:0007669"/>
    <property type="project" value="UniProtKB-EC"/>
</dbReference>
<accession>A0A8T2Z1V3</accession>
<reference evidence="6" key="1">
    <citation type="journal article" date="2021" name="J. Hered.">
        <title>Genome Assembly of Salicaceae Populus deltoides (Eastern Cottonwood) I-69 Based on Nanopore Sequencing and Hi-C Technologies.</title>
        <authorList>
            <person name="Bai S."/>
            <person name="Wu H."/>
            <person name="Zhang J."/>
            <person name="Pan Z."/>
            <person name="Zhao W."/>
            <person name="Li Z."/>
            <person name="Tong C."/>
        </authorList>
    </citation>
    <scope>NUCLEOTIDE SEQUENCE</scope>
    <source>
        <tissue evidence="6">Leaf</tissue>
    </source>
</reference>
<dbReference type="InterPro" id="IPR029044">
    <property type="entry name" value="Nucleotide-diphossugar_trans"/>
</dbReference>
<dbReference type="Pfam" id="PF01704">
    <property type="entry name" value="UDPGP"/>
    <property type="match status" value="2"/>
</dbReference>
<evidence type="ECO:0000256" key="2">
    <source>
        <dbReference type="ARBA" id="ARBA00012415"/>
    </source>
</evidence>
<comment type="catalytic activity">
    <reaction evidence="5">
        <text>alpha-D-glucose 1-phosphate + UTP + H(+) = UDP-alpha-D-glucose + diphosphate</text>
        <dbReference type="Rhea" id="RHEA:19889"/>
        <dbReference type="ChEBI" id="CHEBI:15378"/>
        <dbReference type="ChEBI" id="CHEBI:33019"/>
        <dbReference type="ChEBI" id="CHEBI:46398"/>
        <dbReference type="ChEBI" id="CHEBI:58601"/>
        <dbReference type="ChEBI" id="CHEBI:58885"/>
        <dbReference type="EC" id="2.7.7.9"/>
    </reaction>
</comment>
<protein>
    <recommendedName>
        <fullName evidence="2">UTP--glucose-1-phosphate uridylyltransferase</fullName>
        <ecNumber evidence="2">2.7.7.9</ecNumber>
    </recommendedName>
</protein>